<gene>
    <name evidence="1" type="ORF">AB986_19225</name>
</gene>
<reference evidence="1" key="1">
    <citation type="submission" date="2015-06" db="EMBL/GenBank/DDBJ databases">
        <authorList>
            <person name="Liu B."/>
            <person name="Wang J."/>
            <person name="Zhu Y."/>
            <person name="Liu G."/>
            <person name="Chen Q."/>
            <person name="Zheng C."/>
            <person name="Che J."/>
            <person name="Ge C."/>
            <person name="Shi H."/>
            <person name="Pan Z."/>
            <person name="Liu X."/>
        </authorList>
    </citation>
    <scope>NUCLEOTIDE SEQUENCE [LARGE SCALE GENOMIC DNA]</scope>
    <source>
        <strain evidence="1">DSM 16346</strain>
    </source>
</reference>
<dbReference type="GO" id="GO:0005829">
    <property type="term" value="C:cytosol"/>
    <property type="evidence" value="ECO:0007669"/>
    <property type="project" value="TreeGrafter"/>
</dbReference>
<proteinExistence type="predicted"/>
<accession>A0A0J6CT33</accession>
<comment type="caution">
    <text evidence="1">The sequence shown here is derived from an EMBL/GenBank/DDBJ whole genome shotgun (WGS) entry which is preliminary data.</text>
</comment>
<evidence type="ECO:0000313" key="2">
    <source>
        <dbReference type="Proteomes" id="UP000035996"/>
    </source>
</evidence>
<dbReference type="GO" id="GO:0000287">
    <property type="term" value="F:magnesium ion binding"/>
    <property type="evidence" value="ECO:0007669"/>
    <property type="project" value="TreeGrafter"/>
</dbReference>
<dbReference type="STRING" id="157733.AB986_19225"/>
<name>A0A0J6CT33_9BACL</name>
<dbReference type="RefSeq" id="WP_048313231.1">
    <property type="nucleotide sequence ID" value="NZ_CP119526.1"/>
</dbReference>
<dbReference type="OrthoDB" id="9790031at2"/>
<dbReference type="InterPro" id="IPR000150">
    <property type="entry name" value="Cof"/>
</dbReference>
<dbReference type="InterPro" id="IPR006379">
    <property type="entry name" value="HAD-SF_hydro_IIB"/>
</dbReference>
<dbReference type="NCBIfam" id="TIGR01484">
    <property type="entry name" value="HAD-SF-IIB"/>
    <property type="match status" value="1"/>
</dbReference>
<protein>
    <submittedName>
        <fullName evidence="1">Haloacid dehalogenase</fullName>
    </submittedName>
</protein>
<dbReference type="InterPro" id="IPR036412">
    <property type="entry name" value="HAD-like_sf"/>
</dbReference>
<sequence length="283" mass="32084">MVYKLLALDIDGTLLRSNHKIDKETKDAISYVQEKGVYVTLTTSRNFASAKKIAKAVKLDDAILITHSGAFIAEQVKEPIHEQRISNRDVQEIVQILENFDCHIRIIHERLAVGNRVKHNHYLSAKMTLGIGDPLFYPVNFVETLSEYLDKKELSPPKIDAHFFQDQEREEARRLLEERIPTISVVRSTKCNFGIVPKGVSKAKGLRLLGDQLGIPVDQMVVIGDADCDAEMIHQAGLGVAMGNASYELKRLADWVTRSNDQQGVSYMVKEVFRRQMRVQVKR</sequence>
<evidence type="ECO:0000313" key="1">
    <source>
        <dbReference type="EMBL" id="KMM36250.1"/>
    </source>
</evidence>
<dbReference type="PANTHER" id="PTHR10000">
    <property type="entry name" value="PHOSPHOSERINE PHOSPHATASE"/>
    <property type="match status" value="1"/>
</dbReference>
<dbReference type="CDD" id="cd07516">
    <property type="entry name" value="HAD_Pase"/>
    <property type="match status" value="1"/>
</dbReference>
<dbReference type="GO" id="GO:0016791">
    <property type="term" value="F:phosphatase activity"/>
    <property type="evidence" value="ECO:0007669"/>
    <property type="project" value="TreeGrafter"/>
</dbReference>
<organism evidence="1 2">
    <name type="scientific">Guptibacillus hwajinpoensis</name>
    <dbReference type="NCBI Taxonomy" id="208199"/>
    <lineage>
        <taxon>Bacteria</taxon>
        <taxon>Bacillati</taxon>
        <taxon>Bacillota</taxon>
        <taxon>Bacilli</taxon>
        <taxon>Bacillales</taxon>
        <taxon>Guptibacillaceae</taxon>
        <taxon>Guptibacillus</taxon>
    </lineage>
</organism>
<dbReference type="Gene3D" id="3.30.1240.10">
    <property type="match status" value="1"/>
</dbReference>
<dbReference type="SFLD" id="SFLDS00003">
    <property type="entry name" value="Haloacid_Dehalogenase"/>
    <property type="match status" value="1"/>
</dbReference>
<dbReference type="SUPFAM" id="SSF56784">
    <property type="entry name" value="HAD-like"/>
    <property type="match status" value="1"/>
</dbReference>
<dbReference type="Gene3D" id="3.40.50.1000">
    <property type="entry name" value="HAD superfamily/HAD-like"/>
    <property type="match status" value="1"/>
</dbReference>
<dbReference type="PANTHER" id="PTHR10000:SF50">
    <property type="entry name" value="STRESS RESPONSE PROTEIN YHAX"/>
    <property type="match status" value="1"/>
</dbReference>
<dbReference type="SFLD" id="SFLDG01140">
    <property type="entry name" value="C2.B:_Phosphomannomutase_and_P"/>
    <property type="match status" value="1"/>
</dbReference>
<dbReference type="AlphaFoldDB" id="A0A0J6CT33"/>
<dbReference type="NCBIfam" id="TIGR00099">
    <property type="entry name" value="Cof-subfamily"/>
    <property type="match status" value="1"/>
</dbReference>
<dbReference type="EMBL" id="LELK01000009">
    <property type="protein sequence ID" value="KMM36250.1"/>
    <property type="molecule type" value="Genomic_DNA"/>
</dbReference>
<dbReference type="Pfam" id="PF08282">
    <property type="entry name" value="Hydrolase_3"/>
    <property type="match status" value="1"/>
</dbReference>
<keyword evidence="2" id="KW-1185">Reference proteome</keyword>
<dbReference type="InterPro" id="IPR023214">
    <property type="entry name" value="HAD_sf"/>
</dbReference>
<dbReference type="Proteomes" id="UP000035996">
    <property type="component" value="Unassembled WGS sequence"/>
</dbReference>